<evidence type="ECO:0000313" key="4">
    <source>
        <dbReference type="Proteomes" id="UP000199161"/>
    </source>
</evidence>
<protein>
    <submittedName>
        <fullName evidence="3">Uncharacterized protein</fullName>
    </submittedName>
</protein>
<name>A0A1I1E7U1_NATHA</name>
<dbReference type="EMBL" id="FOKW01000002">
    <property type="protein sequence ID" value="SFB83239.1"/>
    <property type="molecule type" value="Genomic_DNA"/>
</dbReference>
<reference evidence="4" key="1">
    <citation type="submission" date="2016-10" db="EMBL/GenBank/DDBJ databases">
        <authorList>
            <person name="Varghese N."/>
            <person name="Submissions S."/>
        </authorList>
    </citation>
    <scope>NUCLEOTIDE SEQUENCE [LARGE SCALE GENOMIC DNA]</scope>
    <source>
        <strain evidence="4">DSM 13078</strain>
    </source>
</reference>
<organism evidence="3 4">
    <name type="scientific">Natronobacterium haloterrestre</name>
    <name type="common">Halobiforma haloterrestris</name>
    <dbReference type="NCBI Taxonomy" id="148448"/>
    <lineage>
        <taxon>Archaea</taxon>
        <taxon>Methanobacteriati</taxon>
        <taxon>Methanobacteriota</taxon>
        <taxon>Stenosarchaea group</taxon>
        <taxon>Halobacteria</taxon>
        <taxon>Halobacteriales</taxon>
        <taxon>Natrialbaceae</taxon>
        <taxon>Natronobacterium</taxon>
    </lineage>
</organism>
<dbReference type="AlphaFoldDB" id="A0A1I1E7U1"/>
<evidence type="ECO:0000259" key="1">
    <source>
        <dbReference type="Pfam" id="PF24038"/>
    </source>
</evidence>
<dbReference type="OrthoDB" id="8482at2157"/>
<keyword evidence="4" id="KW-1185">Reference proteome</keyword>
<dbReference type="Pfam" id="PF24038">
    <property type="entry name" value="DUF7347"/>
    <property type="match status" value="1"/>
</dbReference>
<dbReference type="Pfam" id="PF24042">
    <property type="entry name" value="DUF7351"/>
    <property type="match status" value="1"/>
</dbReference>
<feature type="domain" description="DUF7351" evidence="2">
    <location>
        <begin position="114"/>
        <end position="305"/>
    </location>
</feature>
<dbReference type="RefSeq" id="WP_089786042.1">
    <property type="nucleotide sequence ID" value="NZ_FOKW01000002.1"/>
</dbReference>
<dbReference type="InterPro" id="IPR055771">
    <property type="entry name" value="DUF7347"/>
</dbReference>
<proteinExistence type="predicted"/>
<feature type="domain" description="DUF7347" evidence="1">
    <location>
        <begin position="17"/>
        <end position="97"/>
    </location>
</feature>
<dbReference type="InterPro" id="IPR055775">
    <property type="entry name" value="DUF7351"/>
</dbReference>
<dbReference type="Proteomes" id="UP000199161">
    <property type="component" value="Unassembled WGS sequence"/>
</dbReference>
<accession>A0A1I1E7U1</accession>
<evidence type="ECO:0000313" key="3">
    <source>
        <dbReference type="EMBL" id="SFB83239.1"/>
    </source>
</evidence>
<sequence>MDREREHSDPNDLDLDPADAFSLLGHELRVDILQALLEGSRTDGEYPASFSTLRERVGAEVSAQFNYHLGELTGHFVRRTDEGYELRYAGWAVATSILAGTYNRRAAFGPTGIDGRCPHCRAGTLVASYREEWLAIECSACDDRLVRYPFPPGGLESRSLPAVLEAFDRRVRSHIALARDGVCPACTGPMDVTVPATADGKAGTGSGADRDDADAGDDPIVAFRCRRCSNRIRPVPGLALLEHERVVRFAAERGRSLSEPPFWELEWCVSGDAASVTGTEPWRCTVSIPIENETLQVTVDDGFAVRSATVESGEPDR</sequence>
<evidence type="ECO:0000259" key="2">
    <source>
        <dbReference type="Pfam" id="PF24042"/>
    </source>
</evidence>
<gene>
    <name evidence="3" type="ORF">SAMN05444422_102278</name>
</gene>